<organism evidence="1 2">
    <name type="scientific">Cryptolaemus montrouzieri</name>
    <dbReference type="NCBI Taxonomy" id="559131"/>
    <lineage>
        <taxon>Eukaryota</taxon>
        <taxon>Metazoa</taxon>
        <taxon>Ecdysozoa</taxon>
        <taxon>Arthropoda</taxon>
        <taxon>Hexapoda</taxon>
        <taxon>Insecta</taxon>
        <taxon>Pterygota</taxon>
        <taxon>Neoptera</taxon>
        <taxon>Endopterygota</taxon>
        <taxon>Coleoptera</taxon>
        <taxon>Polyphaga</taxon>
        <taxon>Cucujiformia</taxon>
        <taxon>Coccinelloidea</taxon>
        <taxon>Coccinellidae</taxon>
        <taxon>Scymninae</taxon>
        <taxon>Scymnini</taxon>
        <taxon>Cryptolaemus</taxon>
    </lineage>
</organism>
<dbReference type="EMBL" id="JABFTP020000144">
    <property type="protein sequence ID" value="KAL3283260.1"/>
    <property type="molecule type" value="Genomic_DNA"/>
</dbReference>
<evidence type="ECO:0000313" key="1">
    <source>
        <dbReference type="EMBL" id="KAL3283260.1"/>
    </source>
</evidence>
<accession>A0ABD2NX86</accession>
<dbReference type="AlphaFoldDB" id="A0ABD2NX86"/>
<comment type="caution">
    <text evidence="1">The sequence shown here is derived from an EMBL/GenBank/DDBJ whole genome shotgun (WGS) entry which is preliminary data.</text>
</comment>
<keyword evidence="2" id="KW-1185">Reference proteome</keyword>
<name>A0ABD2NX86_9CUCU</name>
<sequence length="67" mass="7353">GSGIFAELDAGMEMEKLPVFKCISIENHVEISGTIGRENFSEVLDMVTTHMGYKIIVGGDFYIQVNA</sequence>
<feature type="non-terminal residue" evidence="1">
    <location>
        <position position="1"/>
    </location>
</feature>
<proteinExistence type="predicted"/>
<protein>
    <submittedName>
        <fullName evidence="1">Uncharacterized protein</fullName>
    </submittedName>
</protein>
<reference evidence="1 2" key="1">
    <citation type="journal article" date="2021" name="BMC Biol.">
        <title>Horizontally acquired antibacterial genes associated with adaptive radiation of ladybird beetles.</title>
        <authorList>
            <person name="Li H.S."/>
            <person name="Tang X.F."/>
            <person name="Huang Y.H."/>
            <person name="Xu Z.Y."/>
            <person name="Chen M.L."/>
            <person name="Du X.Y."/>
            <person name="Qiu B.Y."/>
            <person name="Chen P.T."/>
            <person name="Zhang W."/>
            <person name="Slipinski A."/>
            <person name="Escalona H.E."/>
            <person name="Waterhouse R.M."/>
            <person name="Zwick A."/>
            <person name="Pang H."/>
        </authorList>
    </citation>
    <scope>NUCLEOTIDE SEQUENCE [LARGE SCALE GENOMIC DNA]</scope>
    <source>
        <strain evidence="1">SYSU2018</strain>
    </source>
</reference>
<gene>
    <name evidence="1" type="ORF">HHI36_006408</name>
</gene>
<dbReference type="Proteomes" id="UP001516400">
    <property type="component" value="Unassembled WGS sequence"/>
</dbReference>
<evidence type="ECO:0000313" key="2">
    <source>
        <dbReference type="Proteomes" id="UP001516400"/>
    </source>
</evidence>